<dbReference type="RefSeq" id="WP_074921774.1">
    <property type="nucleotide sequence ID" value="NZ_CP065749.1"/>
</dbReference>
<geneLocation type="plasmid" evidence="1 4">
    <name>unnamed</name>
</geneLocation>
<dbReference type="EMBL" id="CP065749">
    <property type="protein sequence ID" value="QPS84917.1"/>
    <property type="molecule type" value="Genomic_DNA"/>
</dbReference>
<name>A0A1H3MTG6_9BURK</name>
<keyword evidence="1" id="KW-0614">Plasmid</keyword>
<accession>A0A1H3MTG6</accession>
<gene>
    <name evidence="1" type="ORF">I6G47_32735</name>
    <name evidence="2" type="ORF">SAMN05421547_10831</name>
</gene>
<protein>
    <submittedName>
        <fullName evidence="2">Uncharacterized protein</fullName>
    </submittedName>
</protein>
<proteinExistence type="predicted"/>
<sequence length="73" mass="7694">MSKTLDAIRMLPYVSAVDDEREDGSSIIVTLEGKFEFCSEDPGCGVKGFDTVAAARAGTARREVQLSAPAGAK</sequence>
<evidence type="ECO:0000313" key="2">
    <source>
        <dbReference type="EMBL" id="SDY79804.1"/>
    </source>
</evidence>
<dbReference type="Proteomes" id="UP000183417">
    <property type="component" value="Unassembled WGS sequence"/>
</dbReference>
<dbReference type="Proteomes" id="UP000595064">
    <property type="component" value="Plasmid unnamed"/>
</dbReference>
<keyword evidence="4" id="KW-1185">Reference proteome</keyword>
<evidence type="ECO:0000313" key="3">
    <source>
        <dbReference type="Proteomes" id="UP000183417"/>
    </source>
</evidence>
<reference evidence="2 3" key="1">
    <citation type="submission" date="2016-10" db="EMBL/GenBank/DDBJ databases">
        <authorList>
            <person name="de Groot N.N."/>
        </authorList>
    </citation>
    <scope>NUCLEOTIDE SEQUENCE [LARGE SCALE GENOMIC DNA]</scope>
    <source>
        <strain evidence="2 3">LMG 24775</strain>
    </source>
</reference>
<dbReference type="GeneID" id="94688985"/>
<evidence type="ECO:0000313" key="1">
    <source>
        <dbReference type="EMBL" id="QPS84917.1"/>
    </source>
</evidence>
<dbReference type="KEGG" id="dla:I6G47_32735"/>
<reference evidence="1 4" key="2">
    <citation type="submission" date="2020-12" db="EMBL/GenBank/DDBJ databases">
        <title>FDA dAtabase for Regulatory Grade micrObial Sequences (FDA-ARGOS): Supporting development and validation of Infectious Disease Dx tests.</title>
        <authorList>
            <person name="Sproer C."/>
            <person name="Gronow S."/>
            <person name="Severitt S."/>
            <person name="Schroder I."/>
            <person name="Tallon L."/>
            <person name="Sadzewicz L."/>
            <person name="Zhao X."/>
            <person name="Boylan J."/>
            <person name="Ott S."/>
            <person name="Bowen H."/>
            <person name="Vavikolanu K."/>
            <person name="Mehta A."/>
            <person name="Aluvathingal J."/>
            <person name="Nadendla S."/>
            <person name="Lowell S."/>
            <person name="Myers T."/>
            <person name="Yan Y."/>
            <person name="Sichtig H."/>
        </authorList>
    </citation>
    <scope>NUCLEOTIDE SEQUENCE [LARGE SCALE GENOMIC DNA]</scope>
    <source>
        <strain evidence="1 4">FDAARGOS_890</strain>
        <plasmid evidence="1 4">unnamed</plasmid>
    </source>
</reference>
<evidence type="ECO:0000313" key="4">
    <source>
        <dbReference type="Proteomes" id="UP000595064"/>
    </source>
</evidence>
<dbReference type="EMBL" id="FNPE01000008">
    <property type="protein sequence ID" value="SDY79804.1"/>
    <property type="molecule type" value="Genomic_DNA"/>
</dbReference>
<dbReference type="AlphaFoldDB" id="A0A1H3MTG6"/>
<organism evidence="2 3">
    <name type="scientific">Delftia lacustris</name>
    <dbReference type="NCBI Taxonomy" id="558537"/>
    <lineage>
        <taxon>Bacteria</taxon>
        <taxon>Pseudomonadati</taxon>
        <taxon>Pseudomonadota</taxon>
        <taxon>Betaproteobacteria</taxon>
        <taxon>Burkholderiales</taxon>
        <taxon>Comamonadaceae</taxon>
        <taxon>Delftia</taxon>
    </lineage>
</organism>